<dbReference type="EMBL" id="PVTL01000003">
    <property type="protein sequence ID" value="PRY69091.1"/>
    <property type="molecule type" value="Genomic_DNA"/>
</dbReference>
<organism evidence="2 3">
    <name type="scientific">Glaciihabitans tibetensis</name>
    <dbReference type="NCBI Taxonomy" id="1266600"/>
    <lineage>
        <taxon>Bacteria</taxon>
        <taxon>Bacillati</taxon>
        <taxon>Actinomycetota</taxon>
        <taxon>Actinomycetes</taxon>
        <taxon>Micrococcales</taxon>
        <taxon>Microbacteriaceae</taxon>
        <taxon>Glaciihabitans</taxon>
    </lineage>
</organism>
<keyword evidence="3" id="KW-1185">Reference proteome</keyword>
<evidence type="ECO:0000313" key="2">
    <source>
        <dbReference type="EMBL" id="PRY69091.1"/>
    </source>
</evidence>
<comment type="caution">
    <text evidence="2">The sequence shown here is derived from an EMBL/GenBank/DDBJ whole genome shotgun (WGS) entry which is preliminary data.</text>
</comment>
<evidence type="ECO:0000313" key="3">
    <source>
        <dbReference type="Proteomes" id="UP000237983"/>
    </source>
</evidence>
<sequence>MTRKIATALIALGIFGLVTGFRVLVREQWGAGIYSAGGVILLAVGVLLYVRNFKKARNKSTSAKREPTFGDET</sequence>
<dbReference type="Proteomes" id="UP000237983">
    <property type="component" value="Unassembled WGS sequence"/>
</dbReference>
<proteinExistence type="predicted"/>
<feature type="transmembrane region" description="Helical" evidence="1">
    <location>
        <begin position="30"/>
        <end position="50"/>
    </location>
</feature>
<keyword evidence="1" id="KW-0472">Membrane</keyword>
<keyword evidence="1" id="KW-0812">Transmembrane</keyword>
<keyword evidence="1" id="KW-1133">Transmembrane helix</keyword>
<accession>A0A2T0VFW6</accession>
<dbReference type="AlphaFoldDB" id="A0A2T0VFW6"/>
<reference evidence="2 3" key="1">
    <citation type="submission" date="2018-03" db="EMBL/GenBank/DDBJ databases">
        <title>Genomic Encyclopedia of Type Strains, Phase III (KMG-III): the genomes of soil and plant-associated and newly described type strains.</title>
        <authorList>
            <person name="Whitman W."/>
        </authorList>
    </citation>
    <scope>NUCLEOTIDE SEQUENCE [LARGE SCALE GENOMIC DNA]</scope>
    <source>
        <strain evidence="2 3">CGMCC 1.12484</strain>
    </source>
</reference>
<gene>
    <name evidence="2" type="ORF">B0I08_103297</name>
</gene>
<protein>
    <submittedName>
        <fullName evidence="2">Uncharacterized protein</fullName>
    </submittedName>
</protein>
<dbReference type="RefSeq" id="WP_106211363.1">
    <property type="nucleotide sequence ID" value="NZ_PVTL01000003.1"/>
</dbReference>
<name>A0A2T0VFW6_9MICO</name>
<evidence type="ECO:0000256" key="1">
    <source>
        <dbReference type="SAM" id="Phobius"/>
    </source>
</evidence>